<keyword evidence="7" id="KW-0472">Membrane</keyword>
<keyword evidence="5" id="KW-0256">Endoplasmic reticulum</keyword>
<evidence type="ECO:0000313" key="13">
    <source>
        <dbReference type="EMBL" id="JAT69383.1"/>
    </source>
</evidence>
<feature type="domain" description="Glycosyltransferase subfamily 4-like N-terminal" evidence="12">
    <location>
        <begin position="35"/>
        <end position="198"/>
    </location>
</feature>
<evidence type="ECO:0000256" key="7">
    <source>
        <dbReference type="ARBA" id="ARBA00023136"/>
    </source>
</evidence>
<evidence type="ECO:0000256" key="5">
    <source>
        <dbReference type="ARBA" id="ARBA00022824"/>
    </source>
</evidence>
<comment type="similarity">
    <text evidence="10">Belongs to the glycosyltransferase group 1 family.</text>
</comment>
<protein>
    <recommendedName>
        <fullName evidence="10">Alpha-1,3/1,6-mannosyltransferase ALG2</fullName>
        <ecNumber evidence="10">2.4.1.132</ecNumber>
        <ecNumber evidence="10">2.4.1.257</ecNumber>
    </recommendedName>
    <alternativeName>
        <fullName evidence="10">GDP-Man:Man(1)GlcNAc(2)-PP-Dol alpha-1,3-mannosyltransferase</fullName>
    </alternativeName>
</protein>
<keyword evidence="3 10" id="KW-0808">Transferase</keyword>
<dbReference type="InterPro" id="IPR028098">
    <property type="entry name" value="Glyco_trans_4-like_N"/>
</dbReference>
<evidence type="ECO:0000256" key="3">
    <source>
        <dbReference type="ARBA" id="ARBA00022679"/>
    </source>
</evidence>
<dbReference type="GO" id="GO:0004378">
    <property type="term" value="F:GDP-Man:Man(1)GlcNAc(2)-PP-Dol alpha-1,3-mannosyltransferase activity"/>
    <property type="evidence" value="ECO:0007669"/>
    <property type="project" value="UniProtKB-UniRule"/>
</dbReference>
<dbReference type="GO" id="GO:0005789">
    <property type="term" value="C:endoplasmic reticulum membrane"/>
    <property type="evidence" value="ECO:0007669"/>
    <property type="project" value="UniProtKB-SubCell"/>
</dbReference>
<comment type="subcellular location">
    <subcellularLocation>
        <location evidence="10">Endoplasmic reticulum membrane</location>
        <topology evidence="10">Single-pass membrane protein</topology>
    </subcellularLocation>
</comment>
<organism evidence="13">
    <name type="scientific">Auxenochlorella protothecoides</name>
    <name type="common">Green microalga</name>
    <name type="synonym">Chlorella protothecoides</name>
    <dbReference type="NCBI Taxonomy" id="3075"/>
    <lineage>
        <taxon>Eukaryota</taxon>
        <taxon>Viridiplantae</taxon>
        <taxon>Chlorophyta</taxon>
        <taxon>core chlorophytes</taxon>
        <taxon>Trebouxiophyceae</taxon>
        <taxon>Chlorellales</taxon>
        <taxon>Chlorellaceae</taxon>
        <taxon>Auxenochlorella</taxon>
    </lineage>
</organism>
<comment type="catalytic activity">
    <reaction evidence="9 10">
        <text>an alpha-D-Man-(1-&gt;3)-beta-D-Man-(1-&gt;4)-beta-D-GlcNAc-(1-&gt;4)-alpha-D-GlcNAc-diphospho-di-trans,poly-cis-dolichol + GDP-alpha-D-mannose = an alpha-D-Man-(1-&gt;3)-[alpha-D-Man-(1-&gt;6)]-beta-D-Man-(1-&gt;4)-beta-D-GlcNAc-(1-&gt;4)-alpha-D-GlcNAc-diphospho-di-trans,poly-cis-dolichol + GDP + H(+)</text>
        <dbReference type="Rhea" id="RHEA:29519"/>
        <dbReference type="Rhea" id="RHEA-COMP:19513"/>
        <dbReference type="Rhea" id="RHEA-COMP:19515"/>
        <dbReference type="ChEBI" id="CHEBI:15378"/>
        <dbReference type="ChEBI" id="CHEBI:57527"/>
        <dbReference type="ChEBI" id="CHEBI:58189"/>
        <dbReference type="ChEBI" id="CHEBI:132510"/>
        <dbReference type="ChEBI" id="CHEBI:132511"/>
        <dbReference type="EC" id="2.4.1.257"/>
    </reaction>
    <physiologicalReaction direction="left-to-right" evidence="9 10">
        <dbReference type="Rhea" id="RHEA:29520"/>
    </physiologicalReaction>
</comment>
<dbReference type="EC" id="2.4.1.132" evidence="10"/>
<sequence>LTFCGVGISPSRAMSPRKHSRPLRIAFCHPDLGLGGAERLIVDAAQELAARGHKVEISTAYYDPARSFEETRSGAFAIKVRGGWFPRSLGGRAIALCAYIRCLIMAVSLSWSCWRAASRPDVVIVDQVSVAIPLLCWLLRRPVLFYCHFPDLLLAAPTTRLHRFYRAPLDWLEQATTGTADLVVVNSRFTQGIFARTFRRLHGRGLVPDVLYPAVVVPSDAQLAAARAGCKRTLPPDLARFIESRDAVFLSINRFERKKNVGLAIRALAAAQAQASHQGASAANPLLGLVIAGGHDARLRENVEHLAELRALAAELGVAGAVAFLPSFTDAQRAALLASARAVLYTPTDEHLGIVPLEAAAAGRAVLACASGGPLETVVESETGLLRDPRPEVWADALRALCVPGAAERMGAAARRRAALRFSRAAFGERLEGLVARLAAHRAQRAGAGGGGAKTQ</sequence>
<evidence type="ECO:0000256" key="1">
    <source>
        <dbReference type="ARBA" id="ARBA00004922"/>
    </source>
</evidence>
<dbReference type="InterPro" id="IPR027054">
    <property type="entry name" value="ALG2"/>
</dbReference>
<proteinExistence type="inferred from homology"/>
<evidence type="ECO:0000256" key="2">
    <source>
        <dbReference type="ARBA" id="ARBA00022676"/>
    </source>
</evidence>
<keyword evidence="4" id="KW-0812">Transmembrane</keyword>
<gene>
    <name evidence="13" type="ORF">g.6527</name>
</gene>
<keyword evidence="2 10" id="KW-0328">Glycosyltransferase</keyword>
<evidence type="ECO:0000256" key="6">
    <source>
        <dbReference type="ARBA" id="ARBA00022989"/>
    </source>
</evidence>
<dbReference type="InterPro" id="IPR001296">
    <property type="entry name" value="Glyco_trans_1"/>
</dbReference>
<reference evidence="13" key="1">
    <citation type="submission" date="2015-08" db="EMBL/GenBank/DDBJ databases">
        <authorList>
            <person name="Babu N.S."/>
            <person name="Beckwith C.J."/>
            <person name="Beseler K.G."/>
            <person name="Brison A."/>
            <person name="Carone J.V."/>
            <person name="Caskin T.P."/>
            <person name="Diamond M."/>
            <person name="Durham M.E."/>
            <person name="Foxe J.M."/>
            <person name="Go M."/>
            <person name="Henderson B.A."/>
            <person name="Jones I.B."/>
            <person name="McGettigan J.A."/>
            <person name="Micheletti S.J."/>
            <person name="Nasrallah M.E."/>
            <person name="Ortiz D."/>
            <person name="Piller C.R."/>
            <person name="Privatt S.R."/>
            <person name="Schneider S.L."/>
            <person name="Sharp S."/>
            <person name="Smith T.C."/>
            <person name="Stanton J.D."/>
            <person name="Ullery H.E."/>
            <person name="Wilson R.J."/>
            <person name="Serrano M.G."/>
            <person name="Buck G."/>
            <person name="Lee V."/>
            <person name="Wang Y."/>
            <person name="Carvalho R."/>
            <person name="Voegtly L."/>
            <person name="Shi R."/>
            <person name="Duckworth R."/>
            <person name="Johnson A."/>
            <person name="Loviza R."/>
            <person name="Walstead R."/>
            <person name="Shah Z."/>
            <person name="Kiflezghi M."/>
            <person name="Wade K."/>
            <person name="Ball S.L."/>
            <person name="Bradley K.W."/>
            <person name="Asai D.J."/>
            <person name="Bowman C.A."/>
            <person name="Russell D.A."/>
            <person name="Pope W.H."/>
            <person name="Jacobs-Sera D."/>
            <person name="Hendrix R.W."/>
            <person name="Hatfull G.F."/>
        </authorList>
    </citation>
    <scope>NUCLEOTIDE SEQUENCE</scope>
</reference>
<dbReference type="AlphaFoldDB" id="A0A1D1ZRQ2"/>
<dbReference type="GO" id="GO:0102704">
    <property type="term" value="F:GDP-Man:Man(2)GlcNAc(2)-PP-Dol alpha-1,6-mannosyltransferase activity"/>
    <property type="evidence" value="ECO:0007669"/>
    <property type="project" value="UniProtKB-UniRule"/>
</dbReference>
<dbReference type="EMBL" id="GDKF01009239">
    <property type="protein sequence ID" value="JAT69383.1"/>
    <property type="molecule type" value="Transcribed_RNA"/>
</dbReference>
<dbReference type="UniPathway" id="UPA00378"/>
<feature type="non-terminal residue" evidence="13">
    <location>
        <position position="1"/>
    </location>
</feature>
<evidence type="ECO:0000259" key="12">
    <source>
        <dbReference type="Pfam" id="PF13439"/>
    </source>
</evidence>
<dbReference type="PANTHER" id="PTHR45918:SF1">
    <property type="entry name" value="ALPHA-1,3_1,6-MANNOSYLTRANSFERASE ALG2"/>
    <property type="match status" value="1"/>
</dbReference>
<keyword evidence="6" id="KW-1133">Transmembrane helix</keyword>
<dbReference type="EC" id="2.4.1.257" evidence="10"/>
<evidence type="ECO:0000256" key="10">
    <source>
        <dbReference type="RuleBase" id="RU367136"/>
    </source>
</evidence>
<evidence type="ECO:0000256" key="8">
    <source>
        <dbReference type="ARBA" id="ARBA00045103"/>
    </source>
</evidence>
<name>A0A1D1ZRQ2_AUXPR</name>
<comment type="catalytic activity">
    <reaction evidence="8 10">
        <text>a beta-D-Man-(1-&gt;4)-beta-D-GlcNAc-(1-&gt;4)-alpha-D-GlcNAc-diphospho-di-trans,poly-cis-dolichol + GDP-alpha-D-mannose = an alpha-D-Man-(1-&gt;3)-beta-D-Man-(1-&gt;4)-beta-D-GlcNAc-(1-&gt;4)-alpha-D-GlcNAc-diphospho-di-trans,poly-cis-dolichol + GDP + H(+)</text>
        <dbReference type="Rhea" id="RHEA:29515"/>
        <dbReference type="Rhea" id="RHEA-COMP:19511"/>
        <dbReference type="Rhea" id="RHEA-COMP:19513"/>
        <dbReference type="ChEBI" id="CHEBI:15378"/>
        <dbReference type="ChEBI" id="CHEBI:57527"/>
        <dbReference type="ChEBI" id="CHEBI:58189"/>
        <dbReference type="ChEBI" id="CHEBI:58472"/>
        <dbReference type="ChEBI" id="CHEBI:132510"/>
        <dbReference type="EC" id="2.4.1.132"/>
    </reaction>
    <physiologicalReaction direction="left-to-right" evidence="8 10">
        <dbReference type="Rhea" id="RHEA:29516"/>
    </physiologicalReaction>
</comment>
<comment type="pathway">
    <text evidence="1 10">Protein modification; protein glycosylation.</text>
</comment>
<dbReference type="Pfam" id="PF13439">
    <property type="entry name" value="Glyco_transf_4"/>
    <property type="match status" value="1"/>
</dbReference>
<evidence type="ECO:0000256" key="9">
    <source>
        <dbReference type="ARBA" id="ARBA00045104"/>
    </source>
</evidence>
<evidence type="ECO:0000256" key="4">
    <source>
        <dbReference type="ARBA" id="ARBA00022692"/>
    </source>
</evidence>
<evidence type="ECO:0000259" key="11">
    <source>
        <dbReference type="Pfam" id="PF00534"/>
    </source>
</evidence>
<dbReference type="Pfam" id="PF00534">
    <property type="entry name" value="Glycos_transf_1"/>
    <property type="match status" value="1"/>
</dbReference>
<comment type="function">
    <text evidence="10">Mannosylates Man(2)GlcNAc(2)-dolichol diphosphate and Man(1)GlcNAc(2)-dolichol diphosphate to form Man(3)GlcNAc(2)-dolichol diphosphate.</text>
</comment>
<dbReference type="Gene3D" id="3.40.50.2000">
    <property type="entry name" value="Glycogen Phosphorylase B"/>
    <property type="match status" value="2"/>
</dbReference>
<accession>A0A1D1ZRQ2</accession>
<dbReference type="PANTHER" id="PTHR45918">
    <property type="entry name" value="ALPHA-1,3/1,6-MANNOSYLTRANSFERASE ALG2"/>
    <property type="match status" value="1"/>
</dbReference>
<dbReference type="SUPFAM" id="SSF53756">
    <property type="entry name" value="UDP-Glycosyltransferase/glycogen phosphorylase"/>
    <property type="match status" value="1"/>
</dbReference>
<feature type="domain" description="Glycosyl transferase family 1" evidence="11">
    <location>
        <begin position="243"/>
        <end position="416"/>
    </location>
</feature>